<keyword evidence="2" id="KW-0812">Transmembrane</keyword>
<reference evidence="3 4" key="2">
    <citation type="submission" date="2023-06" db="EMBL/GenBank/DDBJ databases">
        <title>Identification and characterization of horizontal gene transfer across gut microbiota members of farm animals based on homology search.</title>
        <authorList>
            <person name="Schwarzerova J."/>
            <person name="Nykrynova M."/>
            <person name="Jureckova K."/>
            <person name="Cejkova D."/>
            <person name="Rychlik I."/>
        </authorList>
    </citation>
    <scope>NUCLEOTIDE SEQUENCE [LARGE SCALE GENOMIC DNA]</scope>
    <source>
        <strain evidence="3 4">153_Feed</strain>
    </source>
</reference>
<protein>
    <submittedName>
        <fullName evidence="3">Uncharacterized protein</fullName>
    </submittedName>
</protein>
<evidence type="ECO:0000256" key="2">
    <source>
        <dbReference type="SAM" id="Phobius"/>
    </source>
</evidence>
<keyword evidence="4" id="KW-1185">Reference proteome</keyword>
<comment type="caution">
    <text evidence="3">The sequence shown here is derived from an EMBL/GenBank/DDBJ whole genome shotgun (WGS) entry which is preliminary data.</text>
</comment>
<keyword evidence="2" id="KW-0472">Membrane</keyword>
<reference evidence="3 4" key="3">
    <citation type="submission" date="2023-06" db="EMBL/GenBank/DDBJ databases">
        <authorList>
            <person name="Zeman M."/>
            <person name="Kubasova T."/>
            <person name="Jahodarova E."/>
            <person name="Nykrynova M."/>
            <person name="Rychlik I."/>
        </authorList>
    </citation>
    <scope>NUCLEOTIDE SEQUENCE [LARGE SCALE GENOMIC DNA]</scope>
    <source>
        <strain evidence="3 4">153_Feed</strain>
    </source>
</reference>
<proteinExistence type="predicted"/>
<sequence length="137" mass="15578">MSNENELGREPESMPEQSAPYVRQRPAHRSVEPIDDLAHEAEEPESYAHDSDFTTRGSVLSGGAYRRSRSEGAQLRRDLHYGQYLEIPKGRRDIFASRERKTRIKSAIALIVVLAVLAVVVYFLWEYMQANWGAASL</sequence>
<name>A0ABT7V2D6_9ACTN</name>
<reference evidence="4" key="1">
    <citation type="submission" date="2023-06" db="EMBL/GenBank/DDBJ databases">
        <title>Identification and characterization of horizontal gene transfer across gut microbiota members of farm animals based on homology search.</title>
        <authorList>
            <person name="Zeman M."/>
            <person name="Kubasova T."/>
            <person name="Jahodarova E."/>
            <person name="Nykrynova M."/>
            <person name="Rychlik I."/>
        </authorList>
    </citation>
    <scope>NUCLEOTIDE SEQUENCE [LARGE SCALE GENOMIC DNA]</scope>
    <source>
        <strain evidence="4">153_Feed</strain>
    </source>
</reference>
<dbReference type="Proteomes" id="UP001529256">
    <property type="component" value="Unassembled WGS sequence"/>
</dbReference>
<feature type="transmembrane region" description="Helical" evidence="2">
    <location>
        <begin position="107"/>
        <end position="125"/>
    </location>
</feature>
<accession>A0ABT7V2D6</accession>
<feature type="compositionally biased region" description="Basic and acidic residues" evidence="1">
    <location>
        <begin position="1"/>
        <end position="12"/>
    </location>
</feature>
<dbReference type="RefSeq" id="WP_289510861.1">
    <property type="nucleotide sequence ID" value="NZ_JAUDEA010000003.1"/>
</dbReference>
<gene>
    <name evidence="3" type="ORF">QUW25_03585</name>
</gene>
<evidence type="ECO:0000313" key="3">
    <source>
        <dbReference type="EMBL" id="MDM8270763.1"/>
    </source>
</evidence>
<feature type="compositionally biased region" description="Basic and acidic residues" evidence="1">
    <location>
        <begin position="29"/>
        <end position="53"/>
    </location>
</feature>
<feature type="region of interest" description="Disordered" evidence="1">
    <location>
        <begin position="1"/>
        <end position="56"/>
    </location>
</feature>
<evidence type="ECO:0000313" key="4">
    <source>
        <dbReference type="Proteomes" id="UP001529256"/>
    </source>
</evidence>
<keyword evidence="2" id="KW-1133">Transmembrane helix</keyword>
<evidence type="ECO:0000256" key="1">
    <source>
        <dbReference type="SAM" id="MobiDB-lite"/>
    </source>
</evidence>
<dbReference type="EMBL" id="JAUDEA010000003">
    <property type="protein sequence ID" value="MDM8270763.1"/>
    <property type="molecule type" value="Genomic_DNA"/>
</dbReference>
<organism evidence="3 4">
    <name type="scientific">Thermophilibacter provencensis</name>
    <dbReference type="NCBI Taxonomy" id="1852386"/>
    <lineage>
        <taxon>Bacteria</taxon>
        <taxon>Bacillati</taxon>
        <taxon>Actinomycetota</taxon>
        <taxon>Coriobacteriia</taxon>
        <taxon>Coriobacteriales</taxon>
        <taxon>Atopobiaceae</taxon>
        <taxon>Thermophilibacter</taxon>
    </lineage>
</organism>